<feature type="region of interest" description="Disordered" evidence="1">
    <location>
        <begin position="571"/>
        <end position="608"/>
    </location>
</feature>
<keyword evidence="2" id="KW-1133">Transmembrane helix</keyword>
<feature type="compositionally biased region" description="Polar residues" evidence="1">
    <location>
        <begin position="571"/>
        <end position="584"/>
    </location>
</feature>
<reference evidence="3" key="1">
    <citation type="submission" date="2020-05" db="EMBL/GenBank/DDBJ databases">
        <authorList>
            <person name="Chiriac C."/>
            <person name="Salcher M."/>
            <person name="Ghai R."/>
            <person name="Kavagutti S V."/>
        </authorList>
    </citation>
    <scope>NUCLEOTIDE SEQUENCE</scope>
</reference>
<feature type="transmembrane region" description="Helical" evidence="2">
    <location>
        <begin position="464"/>
        <end position="484"/>
    </location>
</feature>
<feature type="transmembrane region" description="Helical" evidence="2">
    <location>
        <begin position="142"/>
        <end position="162"/>
    </location>
</feature>
<feature type="transmembrane region" description="Helical" evidence="2">
    <location>
        <begin position="527"/>
        <end position="547"/>
    </location>
</feature>
<sequence>MQDELLAQVATTHPPAASHRDAARAAVPAAVRSAARSGAGVSAVLWGALYTLAAFTGQRFSTVTVATDWQFAPLDALSAHPLRSVWYLHVQPPLWNLVVGVLGRWSPFSLALSLQLVMLASGMVLAGSIASLLRAMGLGRRWVVVVTLVATANTGVLMYGFLPLYELPVAALLALTVCLATRRSTRMHAVVAVSLVGTAVAMTRSLYHPTWFVLVLALVMWTHRSSLSRRVIMAAVLVPLVVIGGWSLKNQVLFGESSLSSWSGMNLLRSVEPAIAPTELAALREDGTISDVAVVGHFEPYSRYESVMPPCSPTHRDVVLTEALRYPAPTAGNPEPLPSPNFNYECFLPVFDQAGSDALALIRARPGAWFTARLWAINNWFCAPTEREPSNSAVVDALNKVSSVALVAVAHPTTPSSWKAYPGLMSPHRTPISLVLIIATFVVMVAGTRHLWRLLRSKADNAARSLVIALAAVITGWTFVVGVVGELGEQERFRNMTDPIVIAVAAAIVIQWWVGRGPSRLRQRLRPTTTVPVAALVLIAGLVIVGVRQGPPAQSVIAAAAAGQPTLASLASGSPTTVGSSDDNPPSGIGFFDTSTDAPPPSTEAPATTTTVAMPAPACHHIVHLGDSNLGLSLGMFRDVYARAGLDPVLDFANGRGATQAADGGSSAVQAVAQHQHDVPTDRRCWVVALSDVDAMESARDNIDPATSIQLIADAIGGEPTTWVTPVLASATSAWTLQASTAYNLALLRVASEHPNITVVDWQDEALQHLDMFLSDGIHYQAPMYLLLTHAVITHLAAVWDLQQ</sequence>
<dbReference type="EMBL" id="CAFBLP010000047">
    <property type="protein sequence ID" value="CAB4883837.1"/>
    <property type="molecule type" value="Genomic_DNA"/>
</dbReference>
<accession>A0A6J7EKC0</accession>
<feature type="transmembrane region" description="Helical" evidence="2">
    <location>
        <begin position="432"/>
        <end position="452"/>
    </location>
</feature>
<evidence type="ECO:0000256" key="2">
    <source>
        <dbReference type="SAM" id="Phobius"/>
    </source>
</evidence>
<evidence type="ECO:0000313" key="3">
    <source>
        <dbReference type="EMBL" id="CAB4883837.1"/>
    </source>
</evidence>
<gene>
    <name evidence="3" type="ORF">UFOPK3376_01850</name>
</gene>
<feature type="transmembrane region" description="Helical" evidence="2">
    <location>
        <begin position="496"/>
        <end position="515"/>
    </location>
</feature>
<protein>
    <submittedName>
        <fullName evidence="3">Unannotated protein</fullName>
    </submittedName>
</protein>
<organism evidence="3">
    <name type="scientific">freshwater metagenome</name>
    <dbReference type="NCBI Taxonomy" id="449393"/>
    <lineage>
        <taxon>unclassified sequences</taxon>
        <taxon>metagenomes</taxon>
        <taxon>ecological metagenomes</taxon>
    </lineage>
</organism>
<keyword evidence="2" id="KW-0812">Transmembrane</keyword>
<feature type="transmembrane region" description="Helical" evidence="2">
    <location>
        <begin position="231"/>
        <end position="248"/>
    </location>
</feature>
<name>A0A6J7EKC0_9ZZZZ</name>
<dbReference type="AlphaFoldDB" id="A0A6J7EKC0"/>
<dbReference type="SUPFAM" id="SSF52266">
    <property type="entry name" value="SGNH hydrolase"/>
    <property type="match status" value="1"/>
</dbReference>
<keyword evidence="2" id="KW-0472">Membrane</keyword>
<evidence type="ECO:0000256" key="1">
    <source>
        <dbReference type="SAM" id="MobiDB-lite"/>
    </source>
</evidence>
<feature type="transmembrane region" description="Helical" evidence="2">
    <location>
        <begin position="189"/>
        <end position="219"/>
    </location>
</feature>
<feature type="transmembrane region" description="Helical" evidence="2">
    <location>
        <begin position="108"/>
        <end position="130"/>
    </location>
</feature>
<proteinExistence type="predicted"/>